<feature type="domain" description="Reverse transcriptase" evidence="2">
    <location>
        <begin position="736"/>
        <end position="1018"/>
    </location>
</feature>
<evidence type="ECO:0000259" key="2">
    <source>
        <dbReference type="PROSITE" id="PS50878"/>
    </source>
</evidence>
<dbReference type="Gene3D" id="3.60.10.10">
    <property type="entry name" value="Endonuclease/exonuclease/phosphatase"/>
    <property type="match status" value="1"/>
</dbReference>
<dbReference type="InterPro" id="IPR025558">
    <property type="entry name" value="DUF4283"/>
</dbReference>
<gene>
    <name evidence="3" type="ORF">FSB_LOCUS41687</name>
</gene>
<dbReference type="InterPro" id="IPR000477">
    <property type="entry name" value="RT_dom"/>
</dbReference>
<dbReference type="CDD" id="cd01650">
    <property type="entry name" value="RT_nLTR_like"/>
    <property type="match status" value="1"/>
</dbReference>
<dbReference type="Pfam" id="PF14392">
    <property type="entry name" value="zf-CCHC_4"/>
    <property type="match status" value="1"/>
</dbReference>
<dbReference type="Pfam" id="PF00078">
    <property type="entry name" value="RVT_1"/>
    <property type="match status" value="1"/>
</dbReference>
<dbReference type="PROSITE" id="PS50878">
    <property type="entry name" value="RT_POL"/>
    <property type="match status" value="1"/>
</dbReference>
<accession>A0A2N9HPA9</accession>
<dbReference type="Pfam" id="PF03372">
    <property type="entry name" value="Exo_endo_phos"/>
    <property type="match status" value="1"/>
</dbReference>
<dbReference type="PANTHER" id="PTHR33116">
    <property type="entry name" value="REVERSE TRANSCRIPTASE ZINC-BINDING DOMAIN-CONTAINING PROTEIN-RELATED-RELATED"/>
    <property type="match status" value="1"/>
</dbReference>
<dbReference type="Pfam" id="PF14111">
    <property type="entry name" value="DUF4283"/>
    <property type="match status" value="1"/>
</dbReference>
<dbReference type="PANTHER" id="PTHR33116:SF86">
    <property type="entry name" value="REVERSE TRANSCRIPTASE DOMAIN-CONTAINING PROTEIN"/>
    <property type="match status" value="1"/>
</dbReference>
<reference evidence="3" key="1">
    <citation type="submission" date="2018-02" db="EMBL/GenBank/DDBJ databases">
        <authorList>
            <person name="Cohen D.B."/>
            <person name="Kent A.D."/>
        </authorList>
    </citation>
    <scope>NUCLEOTIDE SEQUENCE</scope>
</reference>
<dbReference type="InterPro" id="IPR043502">
    <property type="entry name" value="DNA/RNA_pol_sf"/>
</dbReference>
<proteinExistence type="predicted"/>
<dbReference type="InterPro" id="IPR005135">
    <property type="entry name" value="Endo/exonuclease/phosphatase"/>
</dbReference>
<dbReference type="SUPFAM" id="SSF56219">
    <property type="entry name" value="DNase I-like"/>
    <property type="match status" value="1"/>
</dbReference>
<sequence>MEELTGRWQSLSLTDKEDQRIVMQTEARDGGSIVAAKFLTKRVINVESVLCALKPLWRTGRDFKSCDMGKNIVMFIFQDDADAERVIVNGPWSFDKHLIILSRVSGDFMRIRVNIDIRQPLCRGRKVGTTGGDVHWVSFKYERLTNFCYWCGLITHGEQDCEIWLRSRSSLTSEQQQYGAWLRGEPEKFRRYHTESTQHTHHTEYKASGGGRGPRGKPPTGTAKEPTPSDKEIPLSPRSGSKIPPMSKSDLPSFTQQLKEIDLALESHASYRQESTGGSKLNMEVLHEDPSICGVPRVKIQNKIVGSTWKRMAGKTKDTRLNVPIFPILGSKRNNGDMHDHETAGELVGKRGLGNPEAVRALHSLVKIKDPKVLFLIETKLDAVRMEGIRVKLGFDNVFTVPSMGRSGGLALLWRGEMSMVIKKFSQHHIDAHVESTAEQGWRLTGFYGHPEHHRRRESWALLKHLSRMESIPWLCVGDFNEILSMSEKSGGRDRPIRQVMEFQDATNICKLVDLGFQGAAFTWTNNRDFEAHVQGRLDRAMATATWLECFPAYKVTHVAGTVSDHLALLVSLKARQGNQRRKKVVRRFEEKWATVPACEEVIRTAWQQTVTGGSPMFELAQKITRCRHALCDWSRGEFGVHDQQLQHKLETIEALTVDNTRGQHNQQIRAIKDEIGEVAVKYFDDIFSASPVLEVGSVVQHIDRIITDDMNRALLSPFTAVEVREAMFQMHPSKAPSPDGYMLQKINHSHIVLIPKKKDPQAISDYRPISLSNVVYKLISKVLANRLKGVLPHIISESQSAFVPGCQITDNINTAFELLHCLRSRRKGKVAHMAIKLDMSKAYDRVEWAFLERVMQGMGFAGRWIHLLMMCVCSASYSILVNGEPTGYIKPHRGIRQGDPLSPYLFLLCAEGLSAILRQVERERQISGVAICRGSPKISHLLFADDSMVFCQASTEECHRLLEILARYEKASGQVVNKQKTTLFFSKNTPKLVKGSIQQIWGVQGTANLEKYLGLPAFVGKSKKQTFNALKERIAQRLHGWKERLLSKAGRAVLIKSVAQAIPTYTMSCFKLPKYWCEDINSLIANYWLGQKQNEHKIHWVNWERLCLEKEDGGVGFRDIHSFNMALLAKQGWRLLTEPNSLFSRIFKAKYFPRCSFFKAKLGSNPSYIWRSILAARKLLVDGIQWKIGNGMSVNIWDDDWGIPDLKQRPNSRGCQWVGDLIDRDRGTWNMHVLREVCDEQSVTLIQQIPLTSLNTEDTIRWKAESTGLFTVKSAYQLAVSAASPDKEEGCSNMRANRKTWRVIWKQKLPSKVKIHLWRACLNVLPTRLSLCHRRILQDSACQVCRTAPESPTHALWSCPYAGSVWALIPGKIQKLPPTEVDFFELFQGLTERLTRAEVEIWSVTVWAIWYARNKFLHENVLMCPQTILEMGMRLLNDFQRVTAQQSSSGT</sequence>
<dbReference type="EMBL" id="OIVN01003824">
    <property type="protein sequence ID" value="SPD13805.1"/>
    <property type="molecule type" value="Genomic_DNA"/>
</dbReference>
<dbReference type="InterPro" id="IPR036691">
    <property type="entry name" value="Endo/exonu/phosph_ase_sf"/>
</dbReference>
<dbReference type="GO" id="GO:0003824">
    <property type="term" value="F:catalytic activity"/>
    <property type="evidence" value="ECO:0007669"/>
    <property type="project" value="InterPro"/>
</dbReference>
<name>A0A2N9HPA9_FAGSY</name>
<feature type="region of interest" description="Disordered" evidence="1">
    <location>
        <begin position="193"/>
        <end position="248"/>
    </location>
</feature>
<organism evidence="3">
    <name type="scientific">Fagus sylvatica</name>
    <name type="common">Beechnut</name>
    <dbReference type="NCBI Taxonomy" id="28930"/>
    <lineage>
        <taxon>Eukaryota</taxon>
        <taxon>Viridiplantae</taxon>
        <taxon>Streptophyta</taxon>
        <taxon>Embryophyta</taxon>
        <taxon>Tracheophyta</taxon>
        <taxon>Spermatophyta</taxon>
        <taxon>Magnoliopsida</taxon>
        <taxon>eudicotyledons</taxon>
        <taxon>Gunneridae</taxon>
        <taxon>Pentapetalae</taxon>
        <taxon>rosids</taxon>
        <taxon>fabids</taxon>
        <taxon>Fagales</taxon>
        <taxon>Fagaceae</taxon>
        <taxon>Fagus</taxon>
    </lineage>
</organism>
<feature type="compositionally biased region" description="Basic and acidic residues" evidence="1">
    <location>
        <begin position="193"/>
        <end position="205"/>
    </location>
</feature>
<dbReference type="Pfam" id="PF13966">
    <property type="entry name" value="zf-RVT"/>
    <property type="match status" value="1"/>
</dbReference>
<evidence type="ECO:0000313" key="3">
    <source>
        <dbReference type="EMBL" id="SPD13805.1"/>
    </source>
</evidence>
<evidence type="ECO:0000256" key="1">
    <source>
        <dbReference type="SAM" id="MobiDB-lite"/>
    </source>
</evidence>
<dbReference type="InterPro" id="IPR026960">
    <property type="entry name" value="RVT-Znf"/>
</dbReference>
<dbReference type="SUPFAM" id="SSF56672">
    <property type="entry name" value="DNA/RNA polymerases"/>
    <property type="match status" value="1"/>
</dbReference>
<dbReference type="InterPro" id="IPR025836">
    <property type="entry name" value="Zn_knuckle_CX2CX4HX4C"/>
</dbReference>
<protein>
    <recommendedName>
        <fullName evidence="2">Reverse transcriptase domain-containing protein</fullName>
    </recommendedName>
</protein>